<evidence type="ECO:0000313" key="4">
    <source>
        <dbReference type="Proteomes" id="UP001500683"/>
    </source>
</evidence>
<keyword evidence="4" id="KW-1185">Reference proteome</keyword>
<organism evidence="3 4">
    <name type="scientific">Actinomadura miaoliensis</name>
    <dbReference type="NCBI Taxonomy" id="430685"/>
    <lineage>
        <taxon>Bacteria</taxon>
        <taxon>Bacillati</taxon>
        <taxon>Actinomycetota</taxon>
        <taxon>Actinomycetes</taxon>
        <taxon>Streptosporangiales</taxon>
        <taxon>Thermomonosporaceae</taxon>
        <taxon>Actinomadura</taxon>
    </lineage>
</organism>
<evidence type="ECO:0000313" key="3">
    <source>
        <dbReference type="EMBL" id="GAA4091680.1"/>
    </source>
</evidence>
<keyword evidence="3" id="KW-0489">Methyltransferase</keyword>
<feature type="domain" description="Methyltransferase type 11" evidence="2">
    <location>
        <begin position="73"/>
        <end position="159"/>
    </location>
</feature>
<feature type="region of interest" description="Disordered" evidence="1">
    <location>
        <begin position="1"/>
        <end position="24"/>
    </location>
</feature>
<evidence type="ECO:0000256" key="1">
    <source>
        <dbReference type="SAM" id="MobiDB-lite"/>
    </source>
</evidence>
<dbReference type="CDD" id="cd02440">
    <property type="entry name" value="AdoMet_MTases"/>
    <property type="match status" value="1"/>
</dbReference>
<feature type="compositionally biased region" description="Low complexity" evidence="1">
    <location>
        <begin position="1"/>
        <end position="18"/>
    </location>
</feature>
<dbReference type="EMBL" id="BAAAZG010000047">
    <property type="protein sequence ID" value="GAA4091680.1"/>
    <property type="molecule type" value="Genomic_DNA"/>
</dbReference>
<proteinExistence type="predicted"/>
<protein>
    <submittedName>
        <fullName evidence="3">Class I SAM-dependent methyltransferase</fullName>
    </submittedName>
</protein>
<dbReference type="GO" id="GO:0032259">
    <property type="term" value="P:methylation"/>
    <property type="evidence" value="ECO:0007669"/>
    <property type="project" value="UniProtKB-KW"/>
</dbReference>
<dbReference type="SUPFAM" id="SSF53335">
    <property type="entry name" value="S-adenosyl-L-methionine-dependent methyltransferases"/>
    <property type="match status" value="1"/>
</dbReference>
<gene>
    <name evidence="3" type="ORF">GCM10022214_61160</name>
</gene>
<dbReference type="InterPro" id="IPR029063">
    <property type="entry name" value="SAM-dependent_MTases_sf"/>
</dbReference>
<dbReference type="PANTHER" id="PTHR43591">
    <property type="entry name" value="METHYLTRANSFERASE"/>
    <property type="match status" value="1"/>
</dbReference>
<dbReference type="InterPro" id="IPR013216">
    <property type="entry name" value="Methyltransf_11"/>
</dbReference>
<dbReference type="Proteomes" id="UP001500683">
    <property type="component" value="Unassembled WGS sequence"/>
</dbReference>
<dbReference type="Pfam" id="PF08241">
    <property type="entry name" value="Methyltransf_11"/>
    <property type="match status" value="1"/>
</dbReference>
<keyword evidence="3" id="KW-0808">Transferase</keyword>
<accession>A0ABP7WLM0</accession>
<dbReference type="RefSeq" id="WP_344954533.1">
    <property type="nucleotide sequence ID" value="NZ_BAAAZG010000047.1"/>
</dbReference>
<comment type="caution">
    <text evidence="3">The sequence shown here is derived from an EMBL/GenBank/DDBJ whole genome shotgun (WGS) entry which is preliminary data.</text>
</comment>
<reference evidence="4" key="1">
    <citation type="journal article" date="2019" name="Int. J. Syst. Evol. Microbiol.">
        <title>The Global Catalogue of Microorganisms (GCM) 10K type strain sequencing project: providing services to taxonomists for standard genome sequencing and annotation.</title>
        <authorList>
            <consortium name="The Broad Institute Genomics Platform"/>
            <consortium name="The Broad Institute Genome Sequencing Center for Infectious Disease"/>
            <person name="Wu L."/>
            <person name="Ma J."/>
        </authorList>
    </citation>
    <scope>NUCLEOTIDE SEQUENCE [LARGE SCALE GENOMIC DNA]</scope>
    <source>
        <strain evidence="4">JCM 16702</strain>
    </source>
</reference>
<dbReference type="GO" id="GO:0008168">
    <property type="term" value="F:methyltransferase activity"/>
    <property type="evidence" value="ECO:0007669"/>
    <property type="project" value="UniProtKB-KW"/>
</dbReference>
<dbReference type="Gene3D" id="3.40.50.150">
    <property type="entry name" value="Vaccinia Virus protein VP39"/>
    <property type="match status" value="1"/>
</dbReference>
<evidence type="ECO:0000259" key="2">
    <source>
        <dbReference type="Pfam" id="PF08241"/>
    </source>
</evidence>
<name>A0ABP7WLM0_9ACTN</name>
<sequence length="265" mass="29176">MVAAQRPPSAASPTRPAALEQPRPRRATLARSVRLLRAFLREQHDPDGFYRLLARDTVAQLSAYARLDGAVALDVGTGSGALARELNAAGARCAGMDVDVAELTVPTAGNVLAADALALPFRDGVVDVCVSSNVLEHVPDPWRMGAEMIRVTRPGGVVYLAFTPWLSPWGGHETSPWHYLGGERAARRYERRHGRPPKNRYGESLYPVTAGKALAWARARRDVEVLDAFPRYHPRWAKGVVRVRGLREVASWNLVLVLRRRLRAG</sequence>